<dbReference type="RefSeq" id="WP_092650323.1">
    <property type="nucleotide sequence ID" value="NZ_FOHA01000002.1"/>
</dbReference>
<name>A0A1H9QWG5_9LACT</name>
<feature type="region of interest" description="Disordered" evidence="1">
    <location>
        <begin position="79"/>
        <end position="139"/>
    </location>
</feature>
<proteinExistence type="predicted"/>
<dbReference type="PIRSF" id="PIRSF021328">
    <property type="entry name" value="UCP021328"/>
    <property type="match status" value="1"/>
</dbReference>
<sequence>MDVRYCQLTVYFEKPFWVGLFECIDNGQLSVCKYTFGPEPKNHEVLDVVLNQFIFLPFSEAMVAEEKVKNRMNPKRMHRAINRQKKQPAIGTKSQQALQAQRELRKTERKKNSKKAKEAFKATQFRLKQEKRKQKHKGH</sequence>
<evidence type="ECO:0008006" key="4">
    <source>
        <dbReference type="Google" id="ProtNLM"/>
    </source>
</evidence>
<gene>
    <name evidence="2" type="ORF">SAMN04488559_102324</name>
</gene>
<protein>
    <recommendedName>
        <fullName evidence="4">DUF2992 family protein</fullName>
    </recommendedName>
</protein>
<dbReference type="OrthoDB" id="4570726at2"/>
<evidence type="ECO:0000313" key="3">
    <source>
        <dbReference type="Proteomes" id="UP000198948"/>
    </source>
</evidence>
<reference evidence="2 3" key="1">
    <citation type="submission" date="2016-10" db="EMBL/GenBank/DDBJ databases">
        <authorList>
            <person name="de Groot N.N."/>
        </authorList>
    </citation>
    <scope>NUCLEOTIDE SEQUENCE [LARGE SCALE GENOMIC DNA]</scope>
    <source>
        <strain evidence="2 3">DSM 13760</strain>
    </source>
</reference>
<evidence type="ECO:0000256" key="1">
    <source>
        <dbReference type="SAM" id="MobiDB-lite"/>
    </source>
</evidence>
<dbReference type="AlphaFoldDB" id="A0A1H9QWG5"/>
<evidence type="ECO:0000313" key="2">
    <source>
        <dbReference type="EMBL" id="SER64737.1"/>
    </source>
</evidence>
<feature type="compositionally biased region" description="Basic residues" evidence="1">
    <location>
        <begin position="129"/>
        <end position="139"/>
    </location>
</feature>
<organism evidence="2 3">
    <name type="scientific">Isobaculum melis</name>
    <dbReference type="NCBI Taxonomy" id="142588"/>
    <lineage>
        <taxon>Bacteria</taxon>
        <taxon>Bacillati</taxon>
        <taxon>Bacillota</taxon>
        <taxon>Bacilli</taxon>
        <taxon>Lactobacillales</taxon>
        <taxon>Carnobacteriaceae</taxon>
        <taxon>Isobaculum</taxon>
    </lineage>
</organism>
<dbReference type="EMBL" id="FOHA01000002">
    <property type="protein sequence ID" value="SER64737.1"/>
    <property type="molecule type" value="Genomic_DNA"/>
</dbReference>
<dbReference type="Proteomes" id="UP000198948">
    <property type="component" value="Unassembled WGS sequence"/>
</dbReference>
<accession>A0A1H9QWG5</accession>
<dbReference type="InterPro" id="IPR016787">
    <property type="entry name" value="UCP021328"/>
</dbReference>
<dbReference type="STRING" id="142588.SAMN04488559_102324"/>
<keyword evidence="3" id="KW-1185">Reference proteome</keyword>
<dbReference type="Pfam" id="PF11208">
    <property type="entry name" value="DUF2992"/>
    <property type="match status" value="1"/>
</dbReference>